<dbReference type="Pfam" id="PF04003">
    <property type="entry name" value="Utp12"/>
    <property type="match status" value="1"/>
</dbReference>
<proteinExistence type="predicted"/>
<dbReference type="HOGENOM" id="CLU_1628752_0_0_1"/>
<dbReference type="PANTHER" id="PTHR19858:SF0">
    <property type="entry name" value="PERIODIC TRYPTOPHAN PROTEIN 2 HOMOLOG"/>
    <property type="match status" value="1"/>
</dbReference>
<reference evidence="1" key="1">
    <citation type="journal article" date="2013" name="Genome Biol.">
        <title>Draft genome of the mountain pine beetle, Dendroctonus ponderosae Hopkins, a major forest pest.</title>
        <authorList>
            <person name="Keeling C.I."/>
            <person name="Yuen M.M."/>
            <person name="Liao N.Y."/>
            <person name="Docking T.R."/>
            <person name="Chan S.K."/>
            <person name="Taylor G.A."/>
            <person name="Palmquist D.L."/>
            <person name="Jackman S.D."/>
            <person name="Nguyen A."/>
            <person name="Li M."/>
            <person name="Henderson H."/>
            <person name="Janes J.K."/>
            <person name="Zhao Y."/>
            <person name="Pandoh P."/>
            <person name="Moore R."/>
            <person name="Sperling F.A."/>
            <person name="Huber D.P."/>
            <person name="Birol I."/>
            <person name="Jones S.J."/>
            <person name="Bohlmann J."/>
        </authorList>
    </citation>
    <scope>NUCLEOTIDE SEQUENCE</scope>
</reference>
<evidence type="ECO:0000313" key="1">
    <source>
        <dbReference type="EMBL" id="ENN71168.1"/>
    </source>
</evidence>
<dbReference type="InterPro" id="IPR007148">
    <property type="entry name" value="SSU_processome_Utp12"/>
</dbReference>
<gene>
    <name evidence="1" type="ORF">YQE_12098</name>
</gene>
<dbReference type="GO" id="GO:0000028">
    <property type="term" value="P:ribosomal small subunit assembly"/>
    <property type="evidence" value="ECO:0007669"/>
    <property type="project" value="TreeGrafter"/>
</dbReference>
<dbReference type="OrthoDB" id="3142434at2759"/>
<dbReference type="AlphaFoldDB" id="N6T0Y4"/>
<dbReference type="OMA" id="FYLIWIN"/>
<name>N6T0Y4_DENPD</name>
<organism evidence="1">
    <name type="scientific">Dendroctonus ponderosae</name>
    <name type="common">Mountain pine beetle</name>
    <dbReference type="NCBI Taxonomy" id="77166"/>
    <lineage>
        <taxon>Eukaryota</taxon>
        <taxon>Metazoa</taxon>
        <taxon>Ecdysozoa</taxon>
        <taxon>Arthropoda</taxon>
        <taxon>Hexapoda</taxon>
        <taxon>Insecta</taxon>
        <taxon>Pterygota</taxon>
        <taxon>Neoptera</taxon>
        <taxon>Endopterygota</taxon>
        <taxon>Coleoptera</taxon>
        <taxon>Polyphaga</taxon>
        <taxon>Cucujiformia</taxon>
        <taxon>Curculionidae</taxon>
        <taxon>Scolytinae</taxon>
        <taxon>Dendroctonus</taxon>
    </lineage>
</organism>
<dbReference type="GO" id="GO:0032040">
    <property type="term" value="C:small-subunit processome"/>
    <property type="evidence" value="ECO:0007669"/>
    <property type="project" value="TreeGrafter"/>
</dbReference>
<dbReference type="GO" id="GO:0034388">
    <property type="term" value="C:Pwp2p-containing subcomplex of 90S preribosome"/>
    <property type="evidence" value="ECO:0007669"/>
    <property type="project" value="TreeGrafter"/>
</dbReference>
<dbReference type="PANTHER" id="PTHR19858">
    <property type="entry name" value="WD40 REPEAT PROTEIN"/>
    <property type="match status" value="1"/>
</dbReference>
<sequence length="163" mass="18675">MGINNALKDQDYLNALIMAVKMNEANHIRQVIETIPVCDVELIVSSLGLQFIKRLLYIFASALDASKHVQFYLKWLKHIMTIHGSSLVQQGNKPALVAVLQSVERRNEQLSKMCDYNQYMTDYVRYSQKTVVKTLDEDHDEMNGKSDLDSEDEDAFMDNSVLD</sequence>
<dbReference type="EMBL" id="KB741277">
    <property type="protein sequence ID" value="ENN71168.1"/>
    <property type="molecule type" value="Genomic_DNA"/>
</dbReference>
<feature type="non-terminal residue" evidence="1">
    <location>
        <position position="1"/>
    </location>
</feature>
<dbReference type="GO" id="GO:0000462">
    <property type="term" value="P:maturation of SSU-rRNA from tricistronic rRNA transcript (SSU-rRNA, 5.8S rRNA, LSU-rRNA)"/>
    <property type="evidence" value="ECO:0007669"/>
    <property type="project" value="TreeGrafter"/>
</dbReference>
<dbReference type="InterPro" id="IPR027145">
    <property type="entry name" value="PWP2"/>
</dbReference>
<accession>N6T0Y4</accession>
<protein>
    <submittedName>
        <fullName evidence="1">Uncharacterized protein</fullName>
    </submittedName>
</protein>